<comment type="caution">
    <text evidence="1">The sequence shown here is derived from an EMBL/GenBank/DDBJ whole genome shotgun (WGS) entry which is preliminary data.</text>
</comment>
<accession>A0ABW0BH31</accession>
<reference evidence="2" key="1">
    <citation type="journal article" date="2019" name="Int. J. Syst. Evol. Microbiol.">
        <title>The Global Catalogue of Microorganisms (GCM) 10K type strain sequencing project: providing services to taxonomists for standard genome sequencing and annotation.</title>
        <authorList>
            <consortium name="The Broad Institute Genomics Platform"/>
            <consortium name="The Broad Institute Genome Sequencing Center for Infectious Disease"/>
            <person name="Wu L."/>
            <person name="Ma J."/>
        </authorList>
    </citation>
    <scope>NUCLEOTIDE SEQUENCE [LARGE SCALE GENOMIC DNA]</scope>
    <source>
        <strain evidence="2">DFY41</strain>
    </source>
</reference>
<keyword evidence="2" id="KW-1185">Reference proteome</keyword>
<dbReference type="Proteomes" id="UP001596087">
    <property type="component" value="Unassembled WGS sequence"/>
</dbReference>
<name>A0ABW0BH31_9ACTN</name>
<protein>
    <recommendedName>
        <fullName evidence="3">Nucleic acid-binding protein</fullName>
    </recommendedName>
</protein>
<proteinExistence type="predicted"/>
<dbReference type="EMBL" id="JBHSKD010000007">
    <property type="protein sequence ID" value="MFC5176503.1"/>
    <property type="molecule type" value="Genomic_DNA"/>
</dbReference>
<evidence type="ECO:0008006" key="3">
    <source>
        <dbReference type="Google" id="ProtNLM"/>
    </source>
</evidence>
<evidence type="ECO:0000313" key="1">
    <source>
        <dbReference type="EMBL" id="MFC5176503.1"/>
    </source>
</evidence>
<dbReference type="RefSeq" id="WP_378588877.1">
    <property type="nucleotide sequence ID" value="NZ_JBHSKD010000007.1"/>
</dbReference>
<gene>
    <name evidence="1" type="ORF">ACFPGP_07455</name>
</gene>
<evidence type="ECO:0000313" key="2">
    <source>
        <dbReference type="Proteomes" id="UP001596087"/>
    </source>
</evidence>
<sequence>MARSPQLVHVEVAERGLQCLVCGGETFSVRSITLITSGIANSGLNKTADVATCSACGYLHQFVTGTLVTRPV</sequence>
<organism evidence="1 2">
    <name type="scientific">Nocardioides taihuensis</name>
    <dbReference type="NCBI Taxonomy" id="1835606"/>
    <lineage>
        <taxon>Bacteria</taxon>
        <taxon>Bacillati</taxon>
        <taxon>Actinomycetota</taxon>
        <taxon>Actinomycetes</taxon>
        <taxon>Propionibacteriales</taxon>
        <taxon>Nocardioidaceae</taxon>
        <taxon>Nocardioides</taxon>
    </lineage>
</organism>